<feature type="region of interest" description="Disordered" evidence="1">
    <location>
        <begin position="26"/>
        <end position="53"/>
    </location>
</feature>
<sequence>MSRTKIGLAAAAAALVLGFPALANAATGTSAPSASSAATGSGNGGSADTPVTGDELTKVTDAIKAKDSSITVAKVQKDPDGSYDVFGTKSGSQIRYDVSADLKTITPGGADGGHRGGNRDSTPSSSSTN</sequence>
<dbReference type="Proteomes" id="UP000599074">
    <property type="component" value="Unassembled WGS sequence"/>
</dbReference>
<evidence type="ECO:0000256" key="1">
    <source>
        <dbReference type="SAM" id="MobiDB-lite"/>
    </source>
</evidence>
<name>A0A8J3TG87_9ACTN</name>
<comment type="caution">
    <text evidence="3">The sequence shown here is derived from an EMBL/GenBank/DDBJ whole genome shotgun (WGS) entry which is preliminary data.</text>
</comment>
<organism evidence="3 4">
    <name type="scientific">Planosporangium mesophilum</name>
    <dbReference type="NCBI Taxonomy" id="689768"/>
    <lineage>
        <taxon>Bacteria</taxon>
        <taxon>Bacillati</taxon>
        <taxon>Actinomycetota</taxon>
        <taxon>Actinomycetes</taxon>
        <taxon>Micromonosporales</taxon>
        <taxon>Micromonosporaceae</taxon>
        <taxon>Planosporangium</taxon>
    </lineage>
</organism>
<evidence type="ECO:0000313" key="4">
    <source>
        <dbReference type="Proteomes" id="UP000599074"/>
    </source>
</evidence>
<evidence type="ECO:0008006" key="5">
    <source>
        <dbReference type="Google" id="ProtNLM"/>
    </source>
</evidence>
<dbReference type="EMBL" id="BOON01000060">
    <property type="protein sequence ID" value="GII25888.1"/>
    <property type="molecule type" value="Genomic_DNA"/>
</dbReference>
<proteinExistence type="predicted"/>
<accession>A0A8J3TG87</accession>
<reference evidence="3" key="1">
    <citation type="submission" date="2021-01" db="EMBL/GenBank/DDBJ databases">
        <title>Whole genome shotgun sequence of Planosporangium mesophilum NBRC 109066.</title>
        <authorList>
            <person name="Komaki H."/>
            <person name="Tamura T."/>
        </authorList>
    </citation>
    <scope>NUCLEOTIDE SEQUENCE</scope>
    <source>
        <strain evidence="3">NBRC 109066</strain>
    </source>
</reference>
<gene>
    <name evidence="3" type="ORF">Pme01_54850</name>
</gene>
<dbReference type="AlphaFoldDB" id="A0A8J3TG87"/>
<keyword evidence="2" id="KW-0732">Signal</keyword>
<feature type="signal peptide" evidence="2">
    <location>
        <begin position="1"/>
        <end position="25"/>
    </location>
</feature>
<feature type="compositionally biased region" description="Polar residues" evidence="1">
    <location>
        <begin position="119"/>
        <end position="129"/>
    </location>
</feature>
<evidence type="ECO:0000256" key="2">
    <source>
        <dbReference type="SAM" id="SignalP"/>
    </source>
</evidence>
<feature type="chain" id="PRO_5035243452" description="PepSY domain-containing protein" evidence="2">
    <location>
        <begin position="26"/>
        <end position="129"/>
    </location>
</feature>
<keyword evidence="4" id="KW-1185">Reference proteome</keyword>
<feature type="compositionally biased region" description="Low complexity" evidence="1">
    <location>
        <begin position="26"/>
        <end position="40"/>
    </location>
</feature>
<evidence type="ECO:0000313" key="3">
    <source>
        <dbReference type="EMBL" id="GII25888.1"/>
    </source>
</evidence>
<protein>
    <recommendedName>
        <fullName evidence="5">PepSY domain-containing protein</fullName>
    </recommendedName>
</protein>
<feature type="region of interest" description="Disordered" evidence="1">
    <location>
        <begin position="103"/>
        <end position="129"/>
    </location>
</feature>